<dbReference type="GO" id="GO:0019202">
    <property type="term" value="F:amino acid kinase activity"/>
    <property type="evidence" value="ECO:0007669"/>
    <property type="project" value="TreeGrafter"/>
</dbReference>
<dbReference type="AlphaFoldDB" id="A0A2T0R2Q7"/>
<feature type="domain" description="Aminoglycoside phosphotransferase" evidence="2">
    <location>
        <begin position="68"/>
        <end position="260"/>
    </location>
</feature>
<dbReference type="Pfam" id="PF01636">
    <property type="entry name" value="APH"/>
    <property type="match status" value="1"/>
</dbReference>
<evidence type="ECO:0000313" key="4">
    <source>
        <dbReference type="Proteomes" id="UP000238083"/>
    </source>
</evidence>
<evidence type="ECO:0000313" key="3">
    <source>
        <dbReference type="EMBL" id="PRY14089.1"/>
    </source>
</evidence>
<protein>
    <submittedName>
        <fullName evidence="3">Phosphotransferase family enzyme</fullName>
    </submittedName>
</protein>
<dbReference type="PANTHER" id="PTHR21064:SF6">
    <property type="entry name" value="AMINOGLYCOSIDE PHOSPHOTRANSFERASE DOMAIN-CONTAINING PROTEIN"/>
    <property type="match status" value="1"/>
</dbReference>
<sequence length="282" mass="30212">MLPPGVSMLWEPVDAATALRERFGFTGLDDVGAWITGVLRGTWGLDVEAVPRVVLSDQNLIAWAAPGTVVKLCRDPDRFARLDTSTRLLRALAGLGLPVADPLPDTGGRVRVVLDGPLGPLSAAVLPELDGDWLDVGDLAAVRDAGAWLARLHTALAGRATAASDLRERVAASGGADLVAGLPDLDDVPQLVHRDYRAANLLTRDSRVVGILDFDEVRVEHRVHDLAQASVFLATRFTDWGPTPPAARDALRQGYESVRPLNAAEAAWLGALVPWLERHTGF</sequence>
<dbReference type="RefSeq" id="WP_170127289.1">
    <property type="nucleotide sequence ID" value="NZ_PVZF01000007.1"/>
</dbReference>
<dbReference type="PANTHER" id="PTHR21064">
    <property type="entry name" value="AMINOGLYCOSIDE PHOSPHOTRANSFERASE DOMAIN-CONTAINING PROTEIN-RELATED"/>
    <property type="match status" value="1"/>
</dbReference>
<gene>
    <name evidence="3" type="ORF">CLV37_107208</name>
</gene>
<dbReference type="InterPro" id="IPR002575">
    <property type="entry name" value="Aminoglycoside_PTrfase"/>
</dbReference>
<keyword evidence="3" id="KW-0808">Transferase</keyword>
<dbReference type="Proteomes" id="UP000238083">
    <property type="component" value="Unassembled WGS sequence"/>
</dbReference>
<evidence type="ECO:0000259" key="2">
    <source>
        <dbReference type="Pfam" id="PF01636"/>
    </source>
</evidence>
<dbReference type="EMBL" id="PVZF01000007">
    <property type="protein sequence ID" value="PRY14089.1"/>
    <property type="molecule type" value="Genomic_DNA"/>
</dbReference>
<name>A0A2T0R2Q7_9ACTN</name>
<evidence type="ECO:0000256" key="1">
    <source>
        <dbReference type="ARBA" id="ARBA00038240"/>
    </source>
</evidence>
<accession>A0A2T0R2Q7</accession>
<comment type="similarity">
    <text evidence="1">Belongs to the pseudomonas-type ThrB family.</text>
</comment>
<dbReference type="InterPro" id="IPR050249">
    <property type="entry name" value="Pseudomonas-type_ThrB"/>
</dbReference>
<dbReference type="Gene3D" id="3.90.1200.10">
    <property type="match status" value="1"/>
</dbReference>
<dbReference type="InterPro" id="IPR011009">
    <property type="entry name" value="Kinase-like_dom_sf"/>
</dbReference>
<organism evidence="3 4">
    <name type="scientific">Kineococcus rhizosphaerae</name>
    <dbReference type="NCBI Taxonomy" id="559628"/>
    <lineage>
        <taxon>Bacteria</taxon>
        <taxon>Bacillati</taxon>
        <taxon>Actinomycetota</taxon>
        <taxon>Actinomycetes</taxon>
        <taxon>Kineosporiales</taxon>
        <taxon>Kineosporiaceae</taxon>
        <taxon>Kineococcus</taxon>
    </lineage>
</organism>
<keyword evidence="4" id="KW-1185">Reference proteome</keyword>
<comment type="caution">
    <text evidence="3">The sequence shown here is derived from an EMBL/GenBank/DDBJ whole genome shotgun (WGS) entry which is preliminary data.</text>
</comment>
<reference evidence="3 4" key="1">
    <citation type="submission" date="2018-03" db="EMBL/GenBank/DDBJ databases">
        <title>Genomic Encyclopedia of Archaeal and Bacterial Type Strains, Phase II (KMG-II): from individual species to whole genera.</title>
        <authorList>
            <person name="Goeker M."/>
        </authorList>
    </citation>
    <scope>NUCLEOTIDE SEQUENCE [LARGE SCALE GENOMIC DNA]</scope>
    <source>
        <strain evidence="3 4">DSM 19711</strain>
    </source>
</reference>
<dbReference type="SUPFAM" id="SSF56112">
    <property type="entry name" value="Protein kinase-like (PK-like)"/>
    <property type="match status" value="1"/>
</dbReference>
<proteinExistence type="inferred from homology"/>